<dbReference type="EMBL" id="LWDP01000015">
    <property type="protein sequence ID" value="ORD94566.1"/>
    <property type="molecule type" value="Genomic_DNA"/>
</dbReference>
<reference evidence="2 3" key="1">
    <citation type="journal article" date="2017" name="Environ. Microbiol.">
        <title>Decay of the glycolytic pathway and adaptation to intranuclear parasitism within Enterocytozoonidae microsporidia.</title>
        <authorList>
            <person name="Wiredu Boakye D."/>
            <person name="Jaroenlak P."/>
            <person name="Prachumwat A."/>
            <person name="Williams T.A."/>
            <person name="Bateman K.S."/>
            <person name="Itsathitphaisarn O."/>
            <person name="Sritunyalucksana K."/>
            <person name="Paszkiewicz K.H."/>
            <person name="Moore K.A."/>
            <person name="Stentiford G.D."/>
            <person name="Williams B.A."/>
        </authorList>
    </citation>
    <scope>NUCLEOTIDE SEQUENCE [LARGE SCALE GENOMIC DNA]</scope>
    <source>
        <strain evidence="2 3">GB1</strain>
    </source>
</reference>
<dbReference type="AlphaFoldDB" id="A0A1Y1S801"/>
<proteinExistence type="predicted"/>
<evidence type="ECO:0000313" key="2">
    <source>
        <dbReference type="EMBL" id="ORD94566.1"/>
    </source>
</evidence>
<sequence>MGFVLSVVHEYDINREVESTATVEDAQFVANAANISSLALNNNILQVDGTGFYSKERVLSHDLLSQTAQFVEMFALYSRFEYVRSTIQSKKYHFPTLKEKLILMEGKLLGFRMSRDGKRMRPVLLALDLLKTGEPAETVVSHFLSLISHKISCMKQGVFHAEVSGISLTRIDSKEDVRLFEEMLGRLLLCKQVGTRITTGAHKKSRGYWFLLILMFVFGVVSIGFILVGVIRIILRKTGRYRVYETQEDENMVTKKEDGKYTIGSEV</sequence>
<keyword evidence="1" id="KW-0472">Membrane</keyword>
<accession>A0A1Y1S801</accession>
<name>A0A1Y1S801_9MICR</name>
<keyword evidence="1" id="KW-0812">Transmembrane</keyword>
<protein>
    <submittedName>
        <fullName evidence="2">Uncharacterized protein</fullName>
    </submittedName>
</protein>
<evidence type="ECO:0000313" key="3">
    <source>
        <dbReference type="Proteomes" id="UP000192639"/>
    </source>
</evidence>
<evidence type="ECO:0000256" key="1">
    <source>
        <dbReference type="SAM" id="Phobius"/>
    </source>
</evidence>
<dbReference type="Proteomes" id="UP000192639">
    <property type="component" value="Unassembled WGS sequence"/>
</dbReference>
<keyword evidence="1" id="KW-1133">Transmembrane helix</keyword>
<gene>
    <name evidence="2" type="ORF">ECANGB1_446</name>
</gene>
<dbReference type="VEuPathDB" id="MicrosporidiaDB:ECANGB1_446"/>
<keyword evidence="3" id="KW-1185">Reference proteome</keyword>
<comment type="caution">
    <text evidence="2">The sequence shown here is derived from an EMBL/GenBank/DDBJ whole genome shotgun (WGS) entry which is preliminary data.</text>
</comment>
<feature type="transmembrane region" description="Helical" evidence="1">
    <location>
        <begin position="208"/>
        <end position="235"/>
    </location>
</feature>
<organism evidence="2 3">
    <name type="scientific">Enterospora canceri</name>
    <dbReference type="NCBI Taxonomy" id="1081671"/>
    <lineage>
        <taxon>Eukaryota</taxon>
        <taxon>Fungi</taxon>
        <taxon>Fungi incertae sedis</taxon>
        <taxon>Microsporidia</taxon>
        <taxon>Enterocytozoonidae</taxon>
        <taxon>Enterospora</taxon>
    </lineage>
</organism>